<protein>
    <submittedName>
        <fullName evidence="1">Ribosomal protein S12 methylthiotransferase</fullName>
    </submittedName>
</protein>
<dbReference type="InterPro" id="IPR058240">
    <property type="entry name" value="rSAM_sf"/>
</dbReference>
<sequence>MGSIKIGLLSDSNSPSLPLMKISAYHKSKGHKVKLVDDLSEKFDLLYVSKTFNLNLKKIKDLSKLPPADKIIFGGSGFAIEVVNGREIYRKENDKNLPPKIESIFPDYSLYGSLSKNTACGFLSRGCPNNCDFCIVSKKEGLCSRAVADLSNFWNGQPEIKVLDPNLLACKAREKLLLQLAESNAKIEYTQGLDARFIDEGTANLICKGKIKMVHFAFDLMKNEQQILKGLKIFSKHYKKDDRHKRVYILTNYNTSLEEDLYRVLKVQELGYSPYVMIYQKGTHPRFLTDLSRWANNMFLYKSMDFKDYIPRKDGKNVRQLYPDIFSAI</sequence>
<organism evidence="1">
    <name type="scientific">Siphoviridae sp. ctwQT14</name>
    <dbReference type="NCBI Taxonomy" id="2827971"/>
    <lineage>
        <taxon>Viruses</taxon>
        <taxon>Duplodnaviria</taxon>
        <taxon>Heunggongvirae</taxon>
        <taxon>Uroviricota</taxon>
        <taxon>Caudoviricetes</taxon>
    </lineage>
</organism>
<keyword evidence="1" id="KW-0687">Ribonucleoprotein</keyword>
<name>A0A8S5TKQ8_9CAUD</name>
<reference evidence="1" key="1">
    <citation type="journal article" date="2021" name="Proc. Natl. Acad. Sci. U.S.A.">
        <title>A Catalog of Tens of Thousands of Viruses from Human Metagenomes Reveals Hidden Associations with Chronic Diseases.</title>
        <authorList>
            <person name="Tisza M.J."/>
            <person name="Buck C.B."/>
        </authorList>
    </citation>
    <scope>NUCLEOTIDE SEQUENCE</scope>
    <source>
        <strain evidence="1">CtwQT14</strain>
    </source>
</reference>
<accession>A0A8S5TKQ8</accession>
<dbReference type="SUPFAM" id="SSF102114">
    <property type="entry name" value="Radical SAM enzymes"/>
    <property type="match status" value="1"/>
</dbReference>
<proteinExistence type="predicted"/>
<evidence type="ECO:0000313" key="1">
    <source>
        <dbReference type="EMBL" id="DAF63583.1"/>
    </source>
</evidence>
<dbReference type="EMBL" id="BK032842">
    <property type="protein sequence ID" value="DAF63583.1"/>
    <property type="molecule type" value="Genomic_DNA"/>
</dbReference>
<keyword evidence="1" id="KW-0689">Ribosomal protein</keyword>